<dbReference type="InterPro" id="IPR011006">
    <property type="entry name" value="CheY-like_superfamily"/>
</dbReference>
<dbReference type="SMART" id="SM00448">
    <property type="entry name" value="REC"/>
    <property type="match status" value="1"/>
</dbReference>
<dbReference type="GO" id="GO:0006355">
    <property type="term" value="P:regulation of DNA-templated transcription"/>
    <property type="evidence" value="ECO:0007669"/>
    <property type="project" value="InterPro"/>
</dbReference>
<dbReference type="InterPro" id="IPR039420">
    <property type="entry name" value="WalR-like"/>
</dbReference>
<sequence>MIRVCVADDQTLVRQGVLSLLGLSEDVTVVAEAADGDEALDVLTRDAPDVLLLDLRMPGRDGIATLEAMRQRGLDVPVLVLTTFDDDELVLKALRAGARGYLLKDVTLEQLVHAIRTLARGGSLVQPALTERLLRAVEVADDVPDFDDLPAPEPLTERELDVLRLLAGGFNNREIADAVGLAEGTVKNHVSNVLMKLYVRDRTRAVLRALHLGLLSRP</sequence>
<accession>A0A660CJ35</accession>
<feature type="domain" description="HTH luxR-type" evidence="6">
    <location>
        <begin position="148"/>
        <end position="213"/>
    </location>
</feature>
<evidence type="ECO:0000313" key="9">
    <source>
        <dbReference type="Proteomes" id="UP000317303"/>
    </source>
</evidence>
<dbReference type="CDD" id="cd06170">
    <property type="entry name" value="LuxR_C_like"/>
    <property type="match status" value="1"/>
</dbReference>
<keyword evidence="2" id="KW-0805">Transcription regulation</keyword>
<comment type="caution">
    <text evidence="8">The sequence shown here is derived from an EMBL/GenBank/DDBJ whole genome shotgun (WGS) entry which is preliminary data.</text>
</comment>
<dbReference type="GO" id="GO:0000160">
    <property type="term" value="P:phosphorelay signal transduction system"/>
    <property type="evidence" value="ECO:0007669"/>
    <property type="project" value="InterPro"/>
</dbReference>
<dbReference type="PROSITE" id="PS50043">
    <property type="entry name" value="HTH_LUXR_2"/>
    <property type="match status" value="1"/>
</dbReference>
<dbReference type="Proteomes" id="UP000317303">
    <property type="component" value="Unassembled WGS sequence"/>
</dbReference>
<dbReference type="PROSITE" id="PS50110">
    <property type="entry name" value="RESPONSE_REGULATORY"/>
    <property type="match status" value="1"/>
</dbReference>
<dbReference type="SUPFAM" id="SSF46894">
    <property type="entry name" value="C-terminal effector domain of the bipartite response regulators"/>
    <property type="match status" value="1"/>
</dbReference>
<keyword evidence="3" id="KW-0238">DNA-binding</keyword>
<keyword evidence="4" id="KW-0804">Transcription</keyword>
<evidence type="ECO:0000256" key="2">
    <source>
        <dbReference type="ARBA" id="ARBA00023015"/>
    </source>
</evidence>
<name>A0A660CJ35_9PSEU</name>
<dbReference type="PANTHER" id="PTHR43214:SF24">
    <property type="entry name" value="TRANSCRIPTIONAL REGULATORY PROTEIN NARL-RELATED"/>
    <property type="match status" value="1"/>
</dbReference>
<evidence type="ECO:0000256" key="3">
    <source>
        <dbReference type="ARBA" id="ARBA00023125"/>
    </source>
</evidence>
<evidence type="ECO:0000259" key="6">
    <source>
        <dbReference type="PROSITE" id="PS50043"/>
    </source>
</evidence>
<reference evidence="8 9" key="1">
    <citation type="submission" date="2019-07" db="EMBL/GenBank/DDBJ databases">
        <title>R&amp;d 2014.</title>
        <authorList>
            <person name="Klenk H.-P."/>
        </authorList>
    </citation>
    <scope>NUCLEOTIDE SEQUENCE [LARGE SCALE GENOMIC DNA]</scope>
    <source>
        <strain evidence="8 9">DSM 43194</strain>
    </source>
</reference>
<dbReference type="CDD" id="cd17535">
    <property type="entry name" value="REC_NarL-like"/>
    <property type="match status" value="1"/>
</dbReference>
<dbReference type="AlphaFoldDB" id="A0A660CJ35"/>
<dbReference type="PANTHER" id="PTHR43214">
    <property type="entry name" value="TWO-COMPONENT RESPONSE REGULATOR"/>
    <property type="match status" value="1"/>
</dbReference>
<feature type="modified residue" description="4-aspartylphosphate" evidence="5">
    <location>
        <position position="54"/>
    </location>
</feature>
<keyword evidence="9" id="KW-1185">Reference proteome</keyword>
<dbReference type="SMART" id="SM00421">
    <property type="entry name" value="HTH_LUXR"/>
    <property type="match status" value="1"/>
</dbReference>
<dbReference type="SUPFAM" id="SSF52172">
    <property type="entry name" value="CheY-like"/>
    <property type="match status" value="1"/>
</dbReference>
<keyword evidence="1 5" id="KW-0597">Phosphoprotein</keyword>
<dbReference type="Gene3D" id="3.40.50.2300">
    <property type="match status" value="1"/>
</dbReference>
<evidence type="ECO:0000256" key="5">
    <source>
        <dbReference type="PROSITE-ProRule" id="PRU00169"/>
    </source>
</evidence>
<protein>
    <submittedName>
        <fullName evidence="8">Two component transcriptional regulator, LuxR family</fullName>
    </submittedName>
</protein>
<evidence type="ECO:0000256" key="4">
    <source>
        <dbReference type="ARBA" id="ARBA00023163"/>
    </source>
</evidence>
<dbReference type="InterPro" id="IPR001789">
    <property type="entry name" value="Sig_transdc_resp-reg_receiver"/>
</dbReference>
<evidence type="ECO:0000256" key="1">
    <source>
        <dbReference type="ARBA" id="ARBA00022553"/>
    </source>
</evidence>
<dbReference type="RefSeq" id="WP_030533262.1">
    <property type="nucleotide sequence ID" value="NZ_JOIJ01000013.1"/>
</dbReference>
<dbReference type="PROSITE" id="PS00622">
    <property type="entry name" value="HTH_LUXR_1"/>
    <property type="match status" value="1"/>
</dbReference>
<dbReference type="PRINTS" id="PR00038">
    <property type="entry name" value="HTHLUXR"/>
</dbReference>
<evidence type="ECO:0000259" key="7">
    <source>
        <dbReference type="PROSITE" id="PS50110"/>
    </source>
</evidence>
<dbReference type="OrthoDB" id="9808843at2"/>
<proteinExistence type="predicted"/>
<dbReference type="InterPro" id="IPR016032">
    <property type="entry name" value="Sig_transdc_resp-reg_C-effctor"/>
</dbReference>
<evidence type="ECO:0000313" key="8">
    <source>
        <dbReference type="EMBL" id="TWH22444.1"/>
    </source>
</evidence>
<dbReference type="Pfam" id="PF00072">
    <property type="entry name" value="Response_reg"/>
    <property type="match status" value="1"/>
</dbReference>
<feature type="domain" description="Response regulatory" evidence="7">
    <location>
        <begin position="3"/>
        <end position="119"/>
    </location>
</feature>
<gene>
    <name evidence="8" type="ORF">JD82_04325</name>
</gene>
<dbReference type="GO" id="GO:0003677">
    <property type="term" value="F:DNA binding"/>
    <property type="evidence" value="ECO:0007669"/>
    <property type="project" value="UniProtKB-KW"/>
</dbReference>
<dbReference type="InterPro" id="IPR058245">
    <property type="entry name" value="NreC/VraR/RcsB-like_REC"/>
</dbReference>
<dbReference type="EMBL" id="VLJV01000001">
    <property type="protein sequence ID" value="TWH22444.1"/>
    <property type="molecule type" value="Genomic_DNA"/>
</dbReference>
<dbReference type="InterPro" id="IPR000792">
    <property type="entry name" value="Tscrpt_reg_LuxR_C"/>
</dbReference>
<organism evidence="8 9">
    <name type="scientific">Prauserella rugosa</name>
    <dbReference type="NCBI Taxonomy" id="43354"/>
    <lineage>
        <taxon>Bacteria</taxon>
        <taxon>Bacillati</taxon>
        <taxon>Actinomycetota</taxon>
        <taxon>Actinomycetes</taxon>
        <taxon>Pseudonocardiales</taxon>
        <taxon>Pseudonocardiaceae</taxon>
        <taxon>Prauserella</taxon>
    </lineage>
</organism>
<dbReference type="Pfam" id="PF00196">
    <property type="entry name" value="GerE"/>
    <property type="match status" value="1"/>
</dbReference>